<evidence type="ECO:0000256" key="6">
    <source>
        <dbReference type="ARBA" id="ARBA00022989"/>
    </source>
</evidence>
<evidence type="ECO:0000313" key="11">
    <source>
        <dbReference type="Proteomes" id="UP000478008"/>
    </source>
</evidence>
<name>A0A3F2XYN7_DEKBR</name>
<evidence type="ECO:0000256" key="7">
    <source>
        <dbReference type="ARBA" id="ARBA00023136"/>
    </source>
</evidence>
<dbReference type="InterPro" id="IPR009542">
    <property type="entry name" value="Spc1/SPCS1"/>
</dbReference>
<evidence type="ECO:0000256" key="5">
    <source>
        <dbReference type="ARBA" id="ARBA00022824"/>
    </source>
</evidence>
<comment type="function">
    <text evidence="8">Component of the signal peptidase complex (SPC) which catalyzes the cleavage of N-terminal signal sequences from nascent proteins as they are translocated into the lumen of the endoplasmic reticulum. Dispensable for SPC enzymatic activity.</text>
</comment>
<gene>
    <name evidence="10" type="ORF">DEBR0S1_05864G</name>
</gene>
<reference evidence="10 11" key="1">
    <citation type="submission" date="2019-07" db="EMBL/GenBank/DDBJ databases">
        <authorList>
            <person name="Friedrich A."/>
            <person name="Schacherer J."/>
        </authorList>
    </citation>
    <scope>NUCLEOTIDE SEQUENCE [LARGE SCALE GENOMIC DNA]</scope>
</reference>
<dbReference type="GO" id="GO:0006465">
    <property type="term" value="P:signal peptide processing"/>
    <property type="evidence" value="ECO:0007669"/>
    <property type="project" value="InterPro"/>
</dbReference>
<dbReference type="PANTHER" id="PTHR13202:SF0">
    <property type="entry name" value="SIGNAL PEPTIDASE COMPLEX SUBUNIT 1"/>
    <property type="match status" value="1"/>
</dbReference>
<keyword evidence="6 9" id="KW-1133">Transmembrane helix</keyword>
<evidence type="ECO:0000256" key="9">
    <source>
        <dbReference type="SAM" id="Phobius"/>
    </source>
</evidence>
<evidence type="ECO:0000256" key="8">
    <source>
        <dbReference type="ARBA" id="ARBA00045204"/>
    </source>
</evidence>
<evidence type="ECO:0000256" key="3">
    <source>
        <dbReference type="ARBA" id="ARBA00017059"/>
    </source>
</evidence>
<proteinExistence type="inferred from homology"/>
<comment type="subcellular location">
    <subcellularLocation>
        <location evidence="1">Endoplasmic reticulum membrane</location>
        <topology evidence="1">Multi-pass membrane protein</topology>
    </subcellularLocation>
</comment>
<organism evidence="10 11">
    <name type="scientific">Dekkera bruxellensis</name>
    <name type="common">Brettanomyces custersii</name>
    <dbReference type="NCBI Taxonomy" id="5007"/>
    <lineage>
        <taxon>Eukaryota</taxon>
        <taxon>Fungi</taxon>
        <taxon>Dikarya</taxon>
        <taxon>Ascomycota</taxon>
        <taxon>Saccharomycotina</taxon>
        <taxon>Pichiomycetes</taxon>
        <taxon>Pichiales</taxon>
        <taxon>Pichiaceae</taxon>
        <taxon>Brettanomyces</taxon>
    </lineage>
</organism>
<keyword evidence="11" id="KW-1185">Reference proteome</keyword>
<evidence type="ECO:0000256" key="4">
    <source>
        <dbReference type="ARBA" id="ARBA00022692"/>
    </source>
</evidence>
<evidence type="ECO:0000256" key="1">
    <source>
        <dbReference type="ARBA" id="ARBA00004477"/>
    </source>
</evidence>
<dbReference type="GO" id="GO:0005787">
    <property type="term" value="C:signal peptidase complex"/>
    <property type="evidence" value="ECO:0007669"/>
    <property type="project" value="InterPro"/>
</dbReference>
<dbReference type="STRING" id="5007.A0A3F2XYN7"/>
<dbReference type="Proteomes" id="UP000478008">
    <property type="component" value="Unassembled WGS sequence"/>
</dbReference>
<keyword evidence="5" id="KW-0256">Endoplasmic reticulum</keyword>
<evidence type="ECO:0000313" key="10">
    <source>
        <dbReference type="EMBL" id="VUG16037.1"/>
    </source>
</evidence>
<dbReference type="AlphaFoldDB" id="A0A3F2XYN7"/>
<comment type="similarity">
    <text evidence="2">Belongs to the SPCS1 family.</text>
</comment>
<feature type="transmembrane region" description="Helical" evidence="9">
    <location>
        <begin position="23"/>
        <end position="42"/>
    </location>
</feature>
<keyword evidence="4 9" id="KW-0812">Transmembrane</keyword>
<dbReference type="PANTHER" id="PTHR13202">
    <property type="entry name" value="MICROSOMAL SIGNAL PEPTIDASE 12 KDA SUBUNIT"/>
    <property type="match status" value="1"/>
</dbReference>
<dbReference type="Pfam" id="PF06645">
    <property type="entry name" value="SPC12"/>
    <property type="match status" value="1"/>
</dbReference>
<accession>A0A3F2XYN7</accession>
<dbReference type="OMA" id="AHPVKWL"/>
<keyword evidence="7 9" id="KW-0472">Membrane</keyword>
<feature type="transmembrane region" description="Helical" evidence="9">
    <location>
        <begin position="49"/>
        <end position="67"/>
    </location>
</feature>
<dbReference type="EMBL" id="CABFWN010000001">
    <property type="protein sequence ID" value="VUG16037.1"/>
    <property type="molecule type" value="Genomic_DNA"/>
</dbReference>
<evidence type="ECO:0000256" key="2">
    <source>
        <dbReference type="ARBA" id="ARBA00005245"/>
    </source>
</evidence>
<protein>
    <recommendedName>
        <fullName evidence="3">Signal peptidase complex subunit 1</fullName>
    </recommendedName>
</protein>
<sequence>MDSISSILEANIDYQGQQTVKNISTALIFIGAAISLFTGFVLNDIKYTCYVFAAFSLVTLLVSLPPFPQYRRHPLKWLPAKREEASNISIEL</sequence>
<dbReference type="GO" id="GO:0045047">
    <property type="term" value="P:protein targeting to ER"/>
    <property type="evidence" value="ECO:0007669"/>
    <property type="project" value="TreeGrafter"/>
</dbReference>